<dbReference type="EMBL" id="FONH01000007">
    <property type="protein sequence ID" value="SFF11233.1"/>
    <property type="molecule type" value="Genomic_DNA"/>
</dbReference>
<protein>
    <submittedName>
        <fullName evidence="1">Uncharacterized protein</fullName>
    </submittedName>
</protein>
<dbReference type="AlphaFoldDB" id="A0A1I2G2B5"/>
<proteinExistence type="predicted"/>
<organism evidence="1 2">
    <name type="scientific">Dyella marensis</name>
    <dbReference type="NCBI Taxonomy" id="500610"/>
    <lineage>
        <taxon>Bacteria</taxon>
        <taxon>Pseudomonadati</taxon>
        <taxon>Pseudomonadota</taxon>
        <taxon>Gammaproteobacteria</taxon>
        <taxon>Lysobacterales</taxon>
        <taxon>Rhodanobacteraceae</taxon>
        <taxon>Dyella</taxon>
    </lineage>
</organism>
<keyword evidence="2" id="KW-1185">Reference proteome</keyword>
<accession>A0A1I2G2B5</accession>
<dbReference type="Proteomes" id="UP000199477">
    <property type="component" value="Unassembled WGS sequence"/>
</dbReference>
<reference evidence="2" key="1">
    <citation type="submission" date="2016-10" db="EMBL/GenBank/DDBJ databases">
        <authorList>
            <person name="Varghese N."/>
            <person name="Submissions S."/>
        </authorList>
    </citation>
    <scope>NUCLEOTIDE SEQUENCE [LARGE SCALE GENOMIC DNA]</scope>
    <source>
        <strain evidence="2">UNC178MFTsu3.1</strain>
    </source>
</reference>
<sequence length="105" mass="11762">MKKEVVLTNWEEAANFFTQQTNTALEAILRLDAQQRVDQMVIGALLLAQPNIEKASEAFRQMAAEASTNTLLHGIATKTPEVAQAAHSDRMAFWSLIFQQMEARD</sequence>
<name>A0A1I2G2B5_9GAMM</name>
<evidence type="ECO:0000313" key="1">
    <source>
        <dbReference type="EMBL" id="SFF11233.1"/>
    </source>
</evidence>
<dbReference type="RefSeq" id="WP_026633204.1">
    <property type="nucleotide sequence ID" value="NZ_FONH01000007.1"/>
</dbReference>
<evidence type="ECO:0000313" key="2">
    <source>
        <dbReference type="Proteomes" id="UP000199477"/>
    </source>
</evidence>
<gene>
    <name evidence="1" type="ORF">SAMN02799615_02494</name>
</gene>